<dbReference type="PANTHER" id="PTHR30471">
    <property type="entry name" value="DNA REPAIR PROTEIN RADC"/>
    <property type="match status" value="1"/>
</dbReference>
<dbReference type="CDD" id="cd08071">
    <property type="entry name" value="MPN_DUF2466"/>
    <property type="match status" value="1"/>
</dbReference>
<dbReference type="PANTHER" id="PTHR30471:SF3">
    <property type="entry name" value="UPF0758 PROTEIN YEES-RELATED"/>
    <property type="match status" value="1"/>
</dbReference>
<comment type="caution">
    <text evidence="8">The sequence shown here is derived from an EMBL/GenBank/DDBJ whole genome shotgun (WGS) entry which is preliminary data.</text>
</comment>
<keyword evidence="6" id="KW-0482">Metalloprotease</keyword>
<name>A0ABT9CB35_9BACL</name>
<evidence type="ECO:0000256" key="6">
    <source>
        <dbReference type="ARBA" id="ARBA00023049"/>
    </source>
</evidence>
<dbReference type="InterPro" id="IPR037518">
    <property type="entry name" value="MPN"/>
</dbReference>
<evidence type="ECO:0000256" key="2">
    <source>
        <dbReference type="ARBA" id="ARBA00022670"/>
    </source>
</evidence>
<dbReference type="PROSITE" id="PS01302">
    <property type="entry name" value="UPF0758"/>
    <property type="match status" value="1"/>
</dbReference>
<dbReference type="Pfam" id="PF04002">
    <property type="entry name" value="RadC"/>
    <property type="match status" value="1"/>
</dbReference>
<keyword evidence="3" id="KW-0479">Metal-binding</keyword>
<dbReference type="InterPro" id="IPR025657">
    <property type="entry name" value="RadC_JAB"/>
</dbReference>
<evidence type="ECO:0000313" key="8">
    <source>
        <dbReference type="EMBL" id="MDO7906085.1"/>
    </source>
</evidence>
<comment type="similarity">
    <text evidence="1">Belongs to the UPF0758 family.</text>
</comment>
<dbReference type="EMBL" id="JAUQTB010000002">
    <property type="protein sequence ID" value="MDO7906085.1"/>
    <property type="molecule type" value="Genomic_DNA"/>
</dbReference>
<dbReference type="PROSITE" id="PS50249">
    <property type="entry name" value="MPN"/>
    <property type="match status" value="1"/>
</dbReference>
<organism evidence="8 9">
    <name type="scientific">Paenibacillus lacisoli</name>
    <dbReference type="NCBI Taxonomy" id="3064525"/>
    <lineage>
        <taxon>Bacteria</taxon>
        <taxon>Bacillati</taxon>
        <taxon>Bacillota</taxon>
        <taxon>Bacilli</taxon>
        <taxon>Bacillales</taxon>
        <taxon>Paenibacillaceae</taxon>
        <taxon>Paenibacillus</taxon>
    </lineage>
</organism>
<evidence type="ECO:0000259" key="7">
    <source>
        <dbReference type="PROSITE" id="PS50249"/>
    </source>
</evidence>
<dbReference type="Proteomes" id="UP001240171">
    <property type="component" value="Unassembled WGS sequence"/>
</dbReference>
<evidence type="ECO:0000256" key="1">
    <source>
        <dbReference type="ARBA" id="ARBA00010243"/>
    </source>
</evidence>
<dbReference type="RefSeq" id="WP_305023259.1">
    <property type="nucleotide sequence ID" value="NZ_JAUQTB010000002.1"/>
</dbReference>
<keyword evidence="2" id="KW-0645">Protease</keyword>
<keyword evidence="5" id="KW-0862">Zinc</keyword>
<dbReference type="Gene3D" id="3.40.140.10">
    <property type="entry name" value="Cytidine Deaminase, domain 2"/>
    <property type="match status" value="1"/>
</dbReference>
<accession>A0ABT9CB35</accession>
<evidence type="ECO:0000256" key="4">
    <source>
        <dbReference type="ARBA" id="ARBA00022801"/>
    </source>
</evidence>
<sequence>MTAIQTIAIGSLNAAIVHPREVYKAAILSNSASILFCHNHPSGDVTASSEDLEISQRIKKAGELIGIELLDSVIVSSSHYYSMKEHELI</sequence>
<dbReference type="InterPro" id="IPR020891">
    <property type="entry name" value="UPF0758_CS"/>
</dbReference>
<feature type="domain" description="MPN" evidence="7">
    <location>
        <begin position="1"/>
        <end position="89"/>
    </location>
</feature>
<evidence type="ECO:0000256" key="5">
    <source>
        <dbReference type="ARBA" id="ARBA00022833"/>
    </source>
</evidence>
<dbReference type="InterPro" id="IPR001405">
    <property type="entry name" value="UPF0758"/>
</dbReference>
<proteinExistence type="inferred from homology"/>
<reference evidence="8 9" key="1">
    <citation type="submission" date="2023-07" db="EMBL/GenBank/DDBJ databases">
        <title>Paenibacillus sp. JX-17 nov. isolated from soil.</title>
        <authorList>
            <person name="Wan Y."/>
            <person name="Liu B."/>
        </authorList>
    </citation>
    <scope>NUCLEOTIDE SEQUENCE [LARGE SCALE GENOMIC DNA]</scope>
    <source>
        <strain evidence="8 9">JX-17</strain>
    </source>
</reference>
<keyword evidence="4" id="KW-0378">Hydrolase</keyword>
<evidence type="ECO:0000313" key="9">
    <source>
        <dbReference type="Proteomes" id="UP001240171"/>
    </source>
</evidence>
<protein>
    <submittedName>
        <fullName evidence="8">JAB domain-containing protein</fullName>
    </submittedName>
</protein>
<keyword evidence="9" id="KW-1185">Reference proteome</keyword>
<gene>
    <name evidence="8" type="ORF">Q5741_06585</name>
</gene>
<evidence type="ECO:0000256" key="3">
    <source>
        <dbReference type="ARBA" id="ARBA00022723"/>
    </source>
</evidence>